<feature type="transmembrane region" description="Helical" evidence="1">
    <location>
        <begin position="111"/>
        <end position="134"/>
    </location>
</feature>
<feature type="transmembrane region" description="Helical" evidence="1">
    <location>
        <begin position="388"/>
        <end position="404"/>
    </location>
</feature>
<evidence type="ECO:0000256" key="1">
    <source>
        <dbReference type="SAM" id="Phobius"/>
    </source>
</evidence>
<feature type="transmembrane region" description="Helical" evidence="1">
    <location>
        <begin position="6"/>
        <end position="25"/>
    </location>
</feature>
<gene>
    <name evidence="2" type="ORF">A2954_06660</name>
</gene>
<organism evidence="2 3">
    <name type="scientific">Candidatus Roizmanbacteria bacterium RIFCSPLOWO2_01_FULL_37_12</name>
    <dbReference type="NCBI Taxonomy" id="1802056"/>
    <lineage>
        <taxon>Bacteria</taxon>
        <taxon>Candidatus Roizmaniibacteriota</taxon>
    </lineage>
</organism>
<dbReference type="STRING" id="1802056.A2954_06660"/>
<evidence type="ECO:0008006" key="4">
    <source>
        <dbReference type="Google" id="ProtNLM"/>
    </source>
</evidence>
<dbReference type="Proteomes" id="UP000177698">
    <property type="component" value="Unassembled WGS sequence"/>
</dbReference>
<name>A0A1F7ICC9_9BACT</name>
<feature type="transmembrane region" description="Helical" evidence="1">
    <location>
        <begin position="360"/>
        <end position="376"/>
    </location>
</feature>
<reference evidence="2 3" key="1">
    <citation type="journal article" date="2016" name="Nat. Commun.">
        <title>Thousands of microbial genomes shed light on interconnected biogeochemical processes in an aquifer system.</title>
        <authorList>
            <person name="Anantharaman K."/>
            <person name="Brown C.T."/>
            <person name="Hug L.A."/>
            <person name="Sharon I."/>
            <person name="Castelle C.J."/>
            <person name="Probst A.J."/>
            <person name="Thomas B.C."/>
            <person name="Singh A."/>
            <person name="Wilkins M.J."/>
            <person name="Karaoz U."/>
            <person name="Brodie E.L."/>
            <person name="Williams K.H."/>
            <person name="Hubbard S.S."/>
            <person name="Banfield J.F."/>
        </authorList>
    </citation>
    <scope>NUCLEOTIDE SEQUENCE [LARGE SCALE GENOMIC DNA]</scope>
</reference>
<feature type="transmembrane region" description="Helical" evidence="1">
    <location>
        <begin position="333"/>
        <end position="348"/>
    </location>
</feature>
<feature type="transmembrane region" description="Helical" evidence="1">
    <location>
        <begin position="87"/>
        <end position="105"/>
    </location>
</feature>
<keyword evidence="1" id="KW-1133">Transmembrane helix</keyword>
<dbReference type="AlphaFoldDB" id="A0A1F7ICC9"/>
<accession>A0A1F7ICC9</accession>
<feature type="transmembrane region" description="Helical" evidence="1">
    <location>
        <begin position="483"/>
        <end position="505"/>
    </location>
</feature>
<feature type="transmembrane region" description="Helical" evidence="1">
    <location>
        <begin position="246"/>
        <end position="264"/>
    </location>
</feature>
<sequence>MKNIFILVFLLILGLFYYSVTLKGIPGNPVPADIKQNLSSATKPLELSPERGRFILTYSLAENKSFALSNELGEAAAPDVGIHDGKYYIFFGPGISLLALPFYLIGKNYNLSQVFSFSTIAFFATLNLLLIYLIAKNIIKIPGWAALLASLIFGFGSTAWSYAVTLYQHQVTTFFILSTFYAVWKYRQKQKFSWMWAFYIWLVYGYSIYVDYPNILLLSPVMIYFFISSLATFLNKLKIIISWQKSFLITSIAFLALIISHGYYNYVNFGDWKKLSGELKGYKTVQKEKDLKAKNQEEKIKELANKKSATGFFKEEDAPRGIAILLFSRDRGLFLYAPIFILALLGIYSTRKKINLETETLLGLVGVNLFLYSSWGDPWGGWAYGPRYLIPSMAILSIFIGVWLEKTSNKIAAKLAAFFLFAYSSFIALLGALTTSQVPPKVEADFLKMKYNFLLNWDYFIDGKSSSFIFNEYASKYTDLQQYFLLIYLSILLIVYILLFVVPLFEKSKNLTKSV</sequence>
<evidence type="ECO:0000313" key="3">
    <source>
        <dbReference type="Proteomes" id="UP000177698"/>
    </source>
</evidence>
<feature type="transmembrane region" description="Helical" evidence="1">
    <location>
        <begin position="141"/>
        <end position="160"/>
    </location>
</feature>
<feature type="transmembrane region" description="Helical" evidence="1">
    <location>
        <begin position="191"/>
        <end position="209"/>
    </location>
</feature>
<protein>
    <recommendedName>
        <fullName evidence="4">Glycosyltransferase RgtA/B/C/D-like domain-containing protein</fullName>
    </recommendedName>
</protein>
<keyword evidence="1" id="KW-0812">Transmembrane</keyword>
<feature type="transmembrane region" description="Helical" evidence="1">
    <location>
        <begin position="411"/>
        <end position="433"/>
    </location>
</feature>
<dbReference type="EMBL" id="MGAG01000016">
    <property type="protein sequence ID" value="OGK41012.1"/>
    <property type="molecule type" value="Genomic_DNA"/>
</dbReference>
<feature type="transmembrane region" description="Helical" evidence="1">
    <location>
        <begin position="215"/>
        <end position="234"/>
    </location>
</feature>
<comment type="caution">
    <text evidence="2">The sequence shown here is derived from an EMBL/GenBank/DDBJ whole genome shotgun (WGS) entry which is preliminary data.</text>
</comment>
<keyword evidence="1" id="KW-0472">Membrane</keyword>
<evidence type="ECO:0000313" key="2">
    <source>
        <dbReference type="EMBL" id="OGK41012.1"/>
    </source>
</evidence>
<proteinExistence type="predicted"/>